<dbReference type="InParanoid" id="G0MJF5"/>
<dbReference type="PROSITE" id="PS50181">
    <property type="entry name" value="FBOX"/>
    <property type="match status" value="1"/>
</dbReference>
<dbReference type="OrthoDB" id="5910138at2759"/>
<protein>
    <recommendedName>
        <fullName evidence="1">F-box domain-containing protein</fullName>
    </recommendedName>
</protein>
<dbReference type="InterPro" id="IPR012885">
    <property type="entry name" value="F-box_Sdz-33"/>
</dbReference>
<evidence type="ECO:0000259" key="1">
    <source>
        <dbReference type="PROSITE" id="PS50181"/>
    </source>
</evidence>
<name>G0MJF5_CAEBE</name>
<proteinExistence type="predicted"/>
<dbReference type="Pfam" id="PF07735">
    <property type="entry name" value="FBA_2"/>
    <property type="match status" value="1"/>
</dbReference>
<gene>
    <name evidence="2" type="ORF">CAEBREN_03995</name>
</gene>
<keyword evidence="3" id="KW-1185">Reference proteome</keyword>
<dbReference type="AlphaFoldDB" id="G0MJF5"/>
<sequence length="339" mass="39361">MSRTKPIPLLKLPDLMLEMVLARATVAEKFSISTCSQNSFQIVKDQLHREKFKLSLETEKAAIYITSTDLKLTIIADKGKWYEFEDGQEENHKGYIQGTRFNQKSRGSFIRTFWADRNSGVKLLLGHLTRLFSTPIDSVFYSDFSEMIYNDPLDILKSINNLQDSLQTVALHLTRLPDDYYGKIFNELQFVKNLHIRHLATGNYFEDNDQRIWKHDELKIDDGYWITTGRLLTMNCKILIIEESNLFAPDINKYLKYWVRGSFPNLEQLYINGNGLTVSRVLVGIKHLSNPGRVLGVQDRNDYRRKRSTTPVDIRRCDGTIGTLFISKGNYDVNFIVWK</sequence>
<evidence type="ECO:0000313" key="2">
    <source>
        <dbReference type="EMBL" id="EGT32329.1"/>
    </source>
</evidence>
<dbReference type="PANTHER" id="PTHR21503:SF8">
    <property type="entry name" value="F-BOX ASSOCIATED DOMAIN-CONTAINING PROTEIN-RELATED"/>
    <property type="match status" value="1"/>
</dbReference>
<feature type="domain" description="F-box" evidence="1">
    <location>
        <begin position="6"/>
        <end position="55"/>
    </location>
</feature>
<dbReference type="EMBL" id="GL379797">
    <property type="protein sequence ID" value="EGT32329.1"/>
    <property type="molecule type" value="Genomic_DNA"/>
</dbReference>
<organism evidence="3">
    <name type="scientific">Caenorhabditis brenneri</name>
    <name type="common">Nematode worm</name>
    <dbReference type="NCBI Taxonomy" id="135651"/>
    <lineage>
        <taxon>Eukaryota</taxon>
        <taxon>Metazoa</taxon>
        <taxon>Ecdysozoa</taxon>
        <taxon>Nematoda</taxon>
        <taxon>Chromadorea</taxon>
        <taxon>Rhabditida</taxon>
        <taxon>Rhabditina</taxon>
        <taxon>Rhabditomorpha</taxon>
        <taxon>Rhabditoidea</taxon>
        <taxon>Rhabditidae</taxon>
        <taxon>Peloderinae</taxon>
        <taxon>Caenorhabditis</taxon>
    </lineage>
</organism>
<evidence type="ECO:0000313" key="3">
    <source>
        <dbReference type="Proteomes" id="UP000008068"/>
    </source>
</evidence>
<dbReference type="Proteomes" id="UP000008068">
    <property type="component" value="Unassembled WGS sequence"/>
</dbReference>
<reference evidence="3" key="1">
    <citation type="submission" date="2011-07" db="EMBL/GenBank/DDBJ databases">
        <authorList>
            <consortium name="Caenorhabditis brenneri Sequencing and Analysis Consortium"/>
            <person name="Wilson R.K."/>
        </authorList>
    </citation>
    <scope>NUCLEOTIDE SEQUENCE [LARGE SCALE GENOMIC DNA]</scope>
    <source>
        <strain evidence="3">PB2801</strain>
    </source>
</reference>
<dbReference type="HOGENOM" id="CLU_821896_0_0_1"/>
<dbReference type="PANTHER" id="PTHR21503">
    <property type="entry name" value="F-BOX-CONTAINING HYPOTHETICAL PROTEIN C.ELEGANS"/>
    <property type="match status" value="1"/>
</dbReference>
<dbReference type="InterPro" id="IPR001810">
    <property type="entry name" value="F-box_dom"/>
</dbReference>
<accession>G0MJF5</accession>